<name>A0A165IER6_9BASI</name>
<gene>
    <name evidence="2" type="ORF">CALCODRAFT_480761</name>
</gene>
<dbReference type="SUPFAM" id="SSF51735">
    <property type="entry name" value="NAD(P)-binding Rossmann-fold domains"/>
    <property type="match status" value="1"/>
</dbReference>
<comment type="similarity">
    <text evidence="1">Belongs to the short-chain dehydrogenases/reductases (SDR) family.</text>
</comment>
<proteinExistence type="inferred from homology"/>
<evidence type="ECO:0000256" key="1">
    <source>
        <dbReference type="ARBA" id="ARBA00006484"/>
    </source>
</evidence>
<dbReference type="InterPro" id="IPR036291">
    <property type="entry name" value="NAD(P)-bd_dom_sf"/>
</dbReference>
<dbReference type="PANTHER" id="PTHR43544:SF12">
    <property type="entry name" value="NAD(P)-BINDING ROSSMANN-FOLD SUPERFAMILY PROTEIN"/>
    <property type="match status" value="1"/>
</dbReference>
<dbReference type="CDD" id="cd05325">
    <property type="entry name" value="carb_red_sniffer_like_SDR_c"/>
    <property type="match status" value="1"/>
</dbReference>
<protein>
    <submittedName>
        <fullName evidence="2">NAD(P)-binding protein</fullName>
    </submittedName>
</protein>
<keyword evidence="3" id="KW-1185">Reference proteome</keyword>
<dbReference type="Proteomes" id="UP000076842">
    <property type="component" value="Unassembled WGS sequence"/>
</dbReference>
<dbReference type="Gene3D" id="3.40.50.720">
    <property type="entry name" value="NAD(P)-binding Rossmann-like Domain"/>
    <property type="match status" value="1"/>
</dbReference>
<dbReference type="PRINTS" id="PR00081">
    <property type="entry name" value="GDHRDH"/>
</dbReference>
<dbReference type="PANTHER" id="PTHR43544">
    <property type="entry name" value="SHORT-CHAIN DEHYDROGENASE/REDUCTASE"/>
    <property type="match status" value="1"/>
</dbReference>
<dbReference type="GO" id="GO:0016491">
    <property type="term" value="F:oxidoreductase activity"/>
    <property type="evidence" value="ECO:0007669"/>
    <property type="project" value="TreeGrafter"/>
</dbReference>
<sequence>MSYAVVQGCSKGLGHSFARLLLARTDMHIICLTHARTSEVQQSLLSSNDGKNERLTVLEADVTREEQLREAAERVEQEFGKKMGLLANFAGVLHPEKNIASLDLTEVRRTFEINTFGHALMFKHFLPLVPRASAKEREGGQGVGEGGRSVIVSLTAKVGSIEDNRKGGWYSYRASKAATNQLVRTLAHEVEMRNLWATAIAYHPGTVKTGLAGDYAFGKSPKADDGVHEADEAAELMYKVVTDLKASENGVFLNWKHEKLPW</sequence>
<dbReference type="OrthoDB" id="5296at2759"/>
<evidence type="ECO:0000313" key="2">
    <source>
        <dbReference type="EMBL" id="KZT60476.1"/>
    </source>
</evidence>
<accession>A0A165IER6</accession>
<dbReference type="InterPro" id="IPR002347">
    <property type="entry name" value="SDR_fam"/>
</dbReference>
<dbReference type="InterPro" id="IPR051468">
    <property type="entry name" value="Fungal_SecMetab_SDRs"/>
</dbReference>
<organism evidence="2 3">
    <name type="scientific">Calocera cornea HHB12733</name>
    <dbReference type="NCBI Taxonomy" id="1353952"/>
    <lineage>
        <taxon>Eukaryota</taxon>
        <taxon>Fungi</taxon>
        <taxon>Dikarya</taxon>
        <taxon>Basidiomycota</taxon>
        <taxon>Agaricomycotina</taxon>
        <taxon>Dacrymycetes</taxon>
        <taxon>Dacrymycetales</taxon>
        <taxon>Dacrymycetaceae</taxon>
        <taxon>Calocera</taxon>
    </lineage>
</organism>
<evidence type="ECO:0000313" key="3">
    <source>
        <dbReference type="Proteomes" id="UP000076842"/>
    </source>
</evidence>
<reference evidence="2 3" key="1">
    <citation type="journal article" date="2016" name="Mol. Biol. Evol.">
        <title>Comparative Genomics of Early-Diverging Mushroom-Forming Fungi Provides Insights into the Origins of Lignocellulose Decay Capabilities.</title>
        <authorList>
            <person name="Nagy L.G."/>
            <person name="Riley R."/>
            <person name="Tritt A."/>
            <person name="Adam C."/>
            <person name="Daum C."/>
            <person name="Floudas D."/>
            <person name="Sun H."/>
            <person name="Yadav J.S."/>
            <person name="Pangilinan J."/>
            <person name="Larsson K.H."/>
            <person name="Matsuura K."/>
            <person name="Barry K."/>
            <person name="Labutti K."/>
            <person name="Kuo R."/>
            <person name="Ohm R.A."/>
            <person name="Bhattacharya S.S."/>
            <person name="Shirouzu T."/>
            <person name="Yoshinaga Y."/>
            <person name="Martin F.M."/>
            <person name="Grigoriev I.V."/>
            <person name="Hibbett D.S."/>
        </authorList>
    </citation>
    <scope>NUCLEOTIDE SEQUENCE [LARGE SCALE GENOMIC DNA]</scope>
    <source>
        <strain evidence="2 3">HHB12733</strain>
    </source>
</reference>
<dbReference type="Pfam" id="PF00106">
    <property type="entry name" value="adh_short"/>
    <property type="match status" value="1"/>
</dbReference>
<dbReference type="InParanoid" id="A0A165IER6"/>
<dbReference type="GO" id="GO:0005737">
    <property type="term" value="C:cytoplasm"/>
    <property type="evidence" value="ECO:0007669"/>
    <property type="project" value="TreeGrafter"/>
</dbReference>
<dbReference type="EMBL" id="KV423931">
    <property type="protein sequence ID" value="KZT60476.1"/>
    <property type="molecule type" value="Genomic_DNA"/>
</dbReference>
<dbReference type="AlphaFoldDB" id="A0A165IER6"/>